<evidence type="ECO:0000313" key="2">
    <source>
        <dbReference type="EMBL" id="MBG6122633.1"/>
    </source>
</evidence>
<dbReference type="Pfam" id="PF13672">
    <property type="entry name" value="PP2C_2"/>
    <property type="match status" value="1"/>
</dbReference>
<dbReference type="InterPro" id="IPR036457">
    <property type="entry name" value="PPM-type-like_dom_sf"/>
</dbReference>
<dbReference type="AlphaFoldDB" id="A0A931E1R7"/>
<sequence>MTHAKPDSEDPYTVDASRFRIVIGEPAVEVAPQPVHASYRTGNKVPDTVVDGWDGDFLGVRAAAIRGRMHRHGGQPRQDAFAVKVSEDDQQLFIAVADGVSSARFAHAGAQAATEYAVSYLSQSYTLDFDEKNGWDLVKGASWEITQRAERASAAPEDLSTTLICAAITATSDGMVGHVVSVGDSGAWLLGADDALVQVTRGKASEEGIDNVRVHPLPFLPESLEIHAFTASADEVLLVGSDGIGDPLGGGGGPLTMLLSDMLYRSKPSILDFAHLVDFTKVGFDDDRSLIAVWPQHVYYDTGEN</sequence>
<dbReference type="Proteomes" id="UP000658613">
    <property type="component" value="Unassembled WGS sequence"/>
</dbReference>
<dbReference type="Gene3D" id="3.60.40.10">
    <property type="entry name" value="PPM-type phosphatase domain"/>
    <property type="match status" value="1"/>
</dbReference>
<gene>
    <name evidence="2" type="ORF">IW254_001602</name>
</gene>
<dbReference type="EMBL" id="JADOUE010000001">
    <property type="protein sequence ID" value="MBG6122633.1"/>
    <property type="molecule type" value="Genomic_DNA"/>
</dbReference>
<organism evidence="2 3">
    <name type="scientific">Corynebacterium aquatimens</name>
    <dbReference type="NCBI Taxonomy" id="1190508"/>
    <lineage>
        <taxon>Bacteria</taxon>
        <taxon>Bacillati</taxon>
        <taxon>Actinomycetota</taxon>
        <taxon>Actinomycetes</taxon>
        <taxon>Mycobacteriales</taxon>
        <taxon>Corynebacteriaceae</taxon>
        <taxon>Corynebacterium</taxon>
    </lineage>
</organism>
<evidence type="ECO:0000259" key="1">
    <source>
        <dbReference type="PROSITE" id="PS51746"/>
    </source>
</evidence>
<dbReference type="InterPro" id="IPR001932">
    <property type="entry name" value="PPM-type_phosphatase-like_dom"/>
</dbReference>
<name>A0A931E1R7_9CORY</name>
<evidence type="ECO:0000313" key="3">
    <source>
        <dbReference type="Proteomes" id="UP000658613"/>
    </source>
</evidence>
<comment type="caution">
    <text evidence="2">The sequence shown here is derived from an EMBL/GenBank/DDBJ whole genome shotgun (WGS) entry which is preliminary data.</text>
</comment>
<reference evidence="2" key="1">
    <citation type="submission" date="2020-11" db="EMBL/GenBank/DDBJ databases">
        <title>Sequencing the genomes of 1000 actinobacteria strains.</title>
        <authorList>
            <person name="Klenk H.-P."/>
        </authorList>
    </citation>
    <scope>NUCLEOTIDE SEQUENCE</scope>
    <source>
        <strain evidence="2">DSM 45632</strain>
    </source>
</reference>
<dbReference type="SUPFAM" id="SSF81606">
    <property type="entry name" value="PP2C-like"/>
    <property type="match status" value="1"/>
</dbReference>
<dbReference type="PROSITE" id="PS51746">
    <property type="entry name" value="PPM_2"/>
    <property type="match status" value="1"/>
</dbReference>
<accession>A0A931E1R7</accession>
<keyword evidence="3" id="KW-1185">Reference proteome</keyword>
<proteinExistence type="predicted"/>
<dbReference type="RefSeq" id="WP_196824997.1">
    <property type="nucleotide sequence ID" value="NZ_CP046980.1"/>
</dbReference>
<protein>
    <recommendedName>
        <fullName evidence="1">PPM-type phosphatase domain-containing protein</fullName>
    </recommendedName>
</protein>
<feature type="domain" description="PPM-type phosphatase" evidence="1">
    <location>
        <begin position="59"/>
        <end position="305"/>
    </location>
</feature>